<dbReference type="SUPFAM" id="SSF51395">
    <property type="entry name" value="FMN-linked oxidoreductases"/>
    <property type="match status" value="1"/>
</dbReference>
<feature type="domain" description="NADH:flavin oxidoreductase/NADH oxidase N-terminal" evidence="10">
    <location>
        <begin position="20"/>
        <end position="352"/>
    </location>
</feature>
<sequence length="666" mass="70441">MSRSALTSDRPERLVMFPRLFSPLAIGSVTLRNRIVSSGHDTVMAEHGQITDRLIAYHEARARGGAGLIVVQVAGIHETARYTSHVLMATDDSCVPGYRALAEAVAPHGTLLFGQLFHPGREVMDLDDGTLTVAVAPSAVPTERFRVMPRPLRLAEIREIIDGYGQAAARLRRAGLDGVEIVASHGYLPSQFLNPAANLRTDAYGGSAENRLRFLREAFESVRRHCGPDFPVGLRISLDERDPSGLPADIAFAASVSLAGEGLADYLSVTTGTSASLAGSDHIAPDMSNASGYLAPLAGKLRAAVRVPVLVAGRINQPQEAEHIIADGQADACVMTRAMICDPEMPALAAAGQTDDIRACIGCNQACIGHFHLGFPISCIQHPETGRERLYGIRRRADRPKNVMIVGGGPAGLKAAAVAAERGHDVTLYEAAGRVGGQVLVAERLPGREEFGGAITNLSREVARAGVAIRLRTTVDLPAVQAQSPDLVVVATGARPYRPPLEIMDSPWIADAWDVIRRPESAPPGKIVVADFRGDWVGLGTARLLAAAGHEVILAVRGYAAGESLQQYVRDRLLAAISRQRITVLPLVRPFGADDDTVYLQHVLTDEPVLVAGVAGLVLACGSSPANELLDTLDSAGVPALGIGDCLAPRTVEEAVLEGLVAASGI</sequence>
<evidence type="ECO:0000313" key="12">
    <source>
        <dbReference type="EMBL" id="TVZ06827.1"/>
    </source>
</evidence>
<evidence type="ECO:0000256" key="9">
    <source>
        <dbReference type="ARBA" id="ARBA00023014"/>
    </source>
</evidence>
<dbReference type="PRINTS" id="PR00469">
    <property type="entry name" value="PNDRDTASEII"/>
</dbReference>
<reference evidence="12 13" key="1">
    <citation type="submission" date="2018-11" db="EMBL/GenBank/DDBJ databases">
        <title>Trebonia kvetii gen.nov., sp.nov., a novel acidophilic actinobacterium, and proposal of the new actinobacterial family Treboniaceae fam. nov.</title>
        <authorList>
            <person name="Rapoport D."/>
            <person name="Sagova-Mareckova M."/>
            <person name="Sedlacek I."/>
            <person name="Provaznik J."/>
            <person name="Kralova S."/>
            <person name="Pavlinic D."/>
            <person name="Benes V."/>
            <person name="Kopecky J."/>
        </authorList>
    </citation>
    <scope>NUCLEOTIDE SEQUENCE [LARGE SCALE GENOMIC DNA]</scope>
    <source>
        <strain evidence="12 13">15Tr583</strain>
    </source>
</reference>
<dbReference type="Gene3D" id="3.20.20.70">
    <property type="entry name" value="Aldolase class I"/>
    <property type="match status" value="1"/>
</dbReference>
<organism evidence="12 13">
    <name type="scientific">Trebonia kvetii</name>
    <dbReference type="NCBI Taxonomy" id="2480626"/>
    <lineage>
        <taxon>Bacteria</taxon>
        <taxon>Bacillati</taxon>
        <taxon>Actinomycetota</taxon>
        <taxon>Actinomycetes</taxon>
        <taxon>Streptosporangiales</taxon>
        <taxon>Treboniaceae</taxon>
        <taxon>Trebonia</taxon>
    </lineage>
</organism>
<dbReference type="SUPFAM" id="SSF51905">
    <property type="entry name" value="FAD/NAD(P)-binding domain"/>
    <property type="match status" value="1"/>
</dbReference>
<keyword evidence="8" id="KW-0408">Iron</keyword>
<dbReference type="Pfam" id="PF00724">
    <property type="entry name" value="Oxidored_FMN"/>
    <property type="match status" value="1"/>
</dbReference>
<dbReference type="SUPFAM" id="SSF51971">
    <property type="entry name" value="Nucleotide-binding domain"/>
    <property type="match status" value="1"/>
</dbReference>
<evidence type="ECO:0000259" key="11">
    <source>
        <dbReference type="Pfam" id="PF07992"/>
    </source>
</evidence>
<evidence type="ECO:0000256" key="7">
    <source>
        <dbReference type="ARBA" id="ARBA00023002"/>
    </source>
</evidence>
<dbReference type="Gene3D" id="3.50.50.60">
    <property type="entry name" value="FAD/NAD(P)-binding domain"/>
    <property type="match status" value="1"/>
</dbReference>
<dbReference type="InterPro" id="IPR051793">
    <property type="entry name" value="NADH:flavin_oxidoreductase"/>
</dbReference>
<keyword evidence="4" id="KW-0285">Flavoprotein</keyword>
<evidence type="ECO:0000256" key="5">
    <source>
        <dbReference type="ARBA" id="ARBA00022643"/>
    </source>
</evidence>
<evidence type="ECO:0000256" key="6">
    <source>
        <dbReference type="ARBA" id="ARBA00022723"/>
    </source>
</evidence>
<dbReference type="InterPro" id="IPR013785">
    <property type="entry name" value="Aldolase_TIM"/>
</dbReference>
<dbReference type="OrthoDB" id="3169239at2"/>
<dbReference type="Gene3D" id="3.40.50.720">
    <property type="entry name" value="NAD(P)-binding Rossmann-like Domain"/>
    <property type="match status" value="1"/>
</dbReference>
<comment type="cofactor">
    <cofactor evidence="1">
        <name>FMN</name>
        <dbReference type="ChEBI" id="CHEBI:58210"/>
    </cofactor>
</comment>
<keyword evidence="6" id="KW-0479">Metal-binding</keyword>
<dbReference type="GO" id="GO:0010181">
    <property type="term" value="F:FMN binding"/>
    <property type="evidence" value="ECO:0007669"/>
    <property type="project" value="InterPro"/>
</dbReference>
<dbReference type="InterPro" id="IPR036188">
    <property type="entry name" value="FAD/NAD-bd_sf"/>
</dbReference>
<dbReference type="PANTHER" id="PTHR42917:SF2">
    <property type="entry name" value="2,4-DIENOYL-COA REDUCTASE [(2E)-ENOYL-COA-PRODUCING]"/>
    <property type="match status" value="1"/>
</dbReference>
<keyword evidence="7" id="KW-0560">Oxidoreductase</keyword>
<feature type="domain" description="FAD/NAD(P)-binding" evidence="11">
    <location>
        <begin position="402"/>
        <end position="639"/>
    </location>
</feature>
<dbReference type="InterPro" id="IPR023753">
    <property type="entry name" value="FAD/NAD-binding_dom"/>
</dbReference>
<evidence type="ECO:0000256" key="4">
    <source>
        <dbReference type="ARBA" id="ARBA00022630"/>
    </source>
</evidence>
<dbReference type="InterPro" id="IPR001155">
    <property type="entry name" value="OxRdtase_FMN_N"/>
</dbReference>
<comment type="similarity">
    <text evidence="3">In the N-terminal section; belongs to the NADH:flavin oxidoreductase/NADH oxidase family.</text>
</comment>
<evidence type="ECO:0000256" key="8">
    <source>
        <dbReference type="ARBA" id="ARBA00023004"/>
    </source>
</evidence>
<evidence type="ECO:0000313" key="13">
    <source>
        <dbReference type="Proteomes" id="UP000460272"/>
    </source>
</evidence>
<evidence type="ECO:0000256" key="2">
    <source>
        <dbReference type="ARBA" id="ARBA00001966"/>
    </source>
</evidence>
<protein>
    <submittedName>
        <fullName evidence="12">FAD-binding protein</fullName>
    </submittedName>
</protein>
<dbReference type="PRINTS" id="PR00368">
    <property type="entry name" value="FADPNR"/>
</dbReference>
<comment type="caution">
    <text evidence="12">The sequence shown here is derived from an EMBL/GenBank/DDBJ whole genome shotgun (WGS) entry which is preliminary data.</text>
</comment>
<comment type="cofactor">
    <cofactor evidence="2">
        <name>[4Fe-4S] cluster</name>
        <dbReference type="ChEBI" id="CHEBI:49883"/>
    </cofactor>
</comment>
<dbReference type="Proteomes" id="UP000460272">
    <property type="component" value="Unassembled WGS sequence"/>
</dbReference>
<evidence type="ECO:0000256" key="1">
    <source>
        <dbReference type="ARBA" id="ARBA00001917"/>
    </source>
</evidence>
<dbReference type="GO" id="GO:0051536">
    <property type="term" value="F:iron-sulfur cluster binding"/>
    <property type="evidence" value="ECO:0007669"/>
    <property type="project" value="UniProtKB-KW"/>
</dbReference>
<dbReference type="PANTHER" id="PTHR42917">
    <property type="entry name" value="2,4-DIENOYL-COA REDUCTASE"/>
    <property type="match status" value="1"/>
</dbReference>
<accession>A0A6P2C747</accession>
<dbReference type="EMBL" id="RPFW01000001">
    <property type="protein sequence ID" value="TVZ06827.1"/>
    <property type="molecule type" value="Genomic_DNA"/>
</dbReference>
<dbReference type="CDD" id="cd04734">
    <property type="entry name" value="OYE_like_3_FMN"/>
    <property type="match status" value="1"/>
</dbReference>
<dbReference type="GO" id="GO:0033543">
    <property type="term" value="P:fatty acid beta-oxidation, unsaturated, even number, reductase/isomerase pathway"/>
    <property type="evidence" value="ECO:0007669"/>
    <property type="project" value="TreeGrafter"/>
</dbReference>
<proteinExistence type="inferred from homology"/>
<name>A0A6P2C747_9ACTN</name>
<keyword evidence="13" id="KW-1185">Reference proteome</keyword>
<keyword evidence="9" id="KW-0411">Iron-sulfur</keyword>
<keyword evidence="5" id="KW-0288">FMN</keyword>
<evidence type="ECO:0000256" key="3">
    <source>
        <dbReference type="ARBA" id="ARBA00011048"/>
    </source>
</evidence>
<dbReference type="Pfam" id="PF07992">
    <property type="entry name" value="Pyr_redox_2"/>
    <property type="match status" value="1"/>
</dbReference>
<dbReference type="GO" id="GO:0046872">
    <property type="term" value="F:metal ion binding"/>
    <property type="evidence" value="ECO:0007669"/>
    <property type="project" value="UniProtKB-KW"/>
</dbReference>
<gene>
    <name evidence="12" type="ORF">EAS64_05625</name>
</gene>
<evidence type="ECO:0000259" key="10">
    <source>
        <dbReference type="Pfam" id="PF00724"/>
    </source>
</evidence>
<dbReference type="AlphaFoldDB" id="A0A6P2C747"/>
<dbReference type="GO" id="GO:0008670">
    <property type="term" value="F:2,4-dienoyl-CoA reductase (NADPH) activity"/>
    <property type="evidence" value="ECO:0007669"/>
    <property type="project" value="TreeGrafter"/>
</dbReference>